<keyword evidence="5" id="KW-1185">Reference proteome</keyword>
<sequence length="575" mass="64865">MGSRVVLQAPKDVDKKKKKAAEAHEHSEKQVRRKEEAGFGYTDIIEAMQEVEGLTYRPRTAEMREVYELMLSTVHTALGDQAQDVVWSAADMVLESLRDVSLKDFDKKREIEQVLGTIPNDQFSQLLSLSKKVTAYHADDEHKDVEIDDEVGVAVVFDEEEQEEEDDEGYEIREDSDGEEEGEEEEDEDESPLRRVQELRGWDKGRKAQKDIVSPHSIDGFWVQRQISEIYPNPVTAADKASSVLSILRSESSLRDCENQLMELFDFQSHHVIQVFIKNRDAIVWCTKLMCSDANERVNVEVTMREKGVGWILREFAGNKQTKMEADAMDVDETEPEVPKTATLEEESTELTVKKKGGWWANYASKESETDTGIHKLVFYTVAIWLGGLIELKAGTRFVGPMSGVFVGFLKNGVASARSSWRMISTPLPQDKQRILDLESMAFSQGDHPMLNKQCKLPDGSFERSKKGYEGSYTNLVRLTITDEIHHLRDNRGPVLDAITSPPQGSVSGQSFLCLEYVSSGEKRQYIPTISSPPGLLFLLPSPVSCPRGVSIEGPGEWRSRAQRSCLHTRKPDDL</sequence>
<evidence type="ECO:0000259" key="3">
    <source>
        <dbReference type="Pfam" id="PF21188"/>
    </source>
</evidence>
<feature type="region of interest" description="Disordered" evidence="1">
    <location>
        <begin position="1"/>
        <end position="35"/>
    </location>
</feature>
<name>A0A9P5WY55_9AGAR</name>
<dbReference type="Pfam" id="PF21188">
    <property type="entry name" value="BRR2_plug"/>
    <property type="match status" value="1"/>
</dbReference>
<dbReference type="EMBL" id="MU151988">
    <property type="protein sequence ID" value="KAF9441258.1"/>
    <property type="molecule type" value="Genomic_DNA"/>
</dbReference>
<comment type="caution">
    <text evidence="4">The sequence shown here is derived from an EMBL/GenBank/DDBJ whole genome shotgun (WGS) entry which is preliminary data.</text>
</comment>
<feature type="domain" description="Pre-mRNA-splicing helicase BRR2-like plug" evidence="3">
    <location>
        <begin position="64"/>
        <end position="129"/>
    </location>
</feature>
<dbReference type="InterPro" id="IPR041094">
    <property type="entry name" value="Brr2_helicase_PWI"/>
</dbReference>
<feature type="compositionally biased region" description="Basic and acidic residues" evidence="1">
    <location>
        <begin position="11"/>
        <end position="35"/>
    </location>
</feature>
<feature type="compositionally biased region" description="Acidic residues" evidence="1">
    <location>
        <begin position="157"/>
        <end position="169"/>
    </location>
</feature>
<organism evidence="4 5">
    <name type="scientific">Macrolepiota fuliginosa MF-IS2</name>
    <dbReference type="NCBI Taxonomy" id="1400762"/>
    <lineage>
        <taxon>Eukaryota</taxon>
        <taxon>Fungi</taxon>
        <taxon>Dikarya</taxon>
        <taxon>Basidiomycota</taxon>
        <taxon>Agaricomycotina</taxon>
        <taxon>Agaricomycetes</taxon>
        <taxon>Agaricomycetidae</taxon>
        <taxon>Agaricales</taxon>
        <taxon>Agaricineae</taxon>
        <taxon>Agaricaceae</taxon>
        <taxon>Macrolepiota</taxon>
    </lineage>
</organism>
<protein>
    <submittedName>
        <fullName evidence="4">Uncharacterized protein</fullName>
    </submittedName>
</protein>
<dbReference type="Proteomes" id="UP000807342">
    <property type="component" value="Unassembled WGS sequence"/>
</dbReference>
<dbReference type="InterPro" id="IPR048863">
    <property type="entry name" value="BRR2_plug"/>
</dbReference>
<feature type="compositionally biased region" description="Acidic residues" evidence="1">
    <location>
        <begin position="176"/>
        <end position="190"/>
    </location>
</feature>
<reference evidence="4" key="1">
    <citation type="submission" date="2020-11" db="EMBL/GenBank/DDBJ databases">
        <authorList>
            <consortium name="DOE Joint Genome Institute"/>
            <person name="Ahrendt S."/>
            <person name="Riley R."/>
            <person name="Andreopoulos W."/>
            <person name="Labutti K."/>
            <person name="Pangilinan J."/>
            <person name="Ruiz-Duenas F.J."/>
            <person name="Barrasa J.M."/>
            <person name="Sanchez-Garcia M."/>
            <person name="Camarero S."/>
            <person name="Miyauchi S."/>
            <person name="Serrano A."/>
            <person name="Linde D."/>
            <person name="Babiker R."/>
            <person name="Drula E."/>
            <person name="Ayuso-Fernandez I."/>
            <person name="Pacheco R."/>
            <person name="Padilla G."/>
            <person name="Ferreira P."/>
            <person name="Barriuso J."/>
            <person name="Kellner H."/>
            <person name="Castanera R."/>
            <person name="Alfaro M."/>
            <person name="Ramirez L."/>
            <person name="Pisabarro A.G."/>
            <person name="Kuo A."/>
            <person name="Tritt A."/>
            <person name="Lipzen A."/>
            <person name="He G."/>
            <person name="Yan M."/>
            <person name="Ng V."/>
            <person name="Cullen D."/>
            <person name="Martin F."/>
            <person name="Rosso M.-N."/>
            <person name="Henrissat B."/>
            <person name="Hibbett D."/>
            <person name="Martinez A.T."/>
            <person name="Grigoriev I.V."/>
        </authorList>
    </citation>
    <scope>NUCLEOTIDE SEQUENCE</scope>
    <source>
        <strain evidence="4">MF-IS2</strain>
    </source>
</reference>
<evidence type="ECO:0000313" key="5">
    <source>
        <dbReference type="Proteomes" id="UP000807342"/>
    </source>
</evidence>
<dbReference type="Pfam" id="PF18149">
    <property type="entry name" value="Helicase_PWI"/>
    <property type="match status" value="1"/>
</dbReference>
<dbReference type="AlphaFoldDB" id="A0A9P5WY55"/>
<gene>
    <name evidence="4" type="ORF">P691DRAFT_855944</name>
</gene>
<feature type="region of interest" description="Disordered" evidence="1">
    <location>
        <begin position="157"/>
        <end position="195"/>
    </location>
</feature>
<accession>A0A9P5WY55</accession>
<proteinExistence type="predicted"/>
<dbReference type="OrthoDB" id="3067468at2759"/>
<evidence type="ECO:0000256" key="1">
    <source>
        <dbReference type="SAM" id="MobiDB-lite"/>
    </source>
</evidence>
<feature type="domain" description="Brr2 N-terminal helicase PWI" evidence="2">
    <location>
        <begin position="210"/>
        <end position="315"/>
    </location>
</feature>
<evidence type="ECO:0000259" key="2">
    <source>
        <dbReference type="Pfam" id="PF18149"/>
    </source>
</evidence>
<evidence type="ECO:0000313" key="4">
    <source>
        <dbReference type="EMBL" id="KAF9441258.1"/>
    </source>
</evidence>